<sequence>MQRGPTGNPNFSVTSWCSIIPASVGRTKGLRGGHSANSGSMLGNVLGAWLVLSWLSFVIPDGGWYGIGTRTGRQPEDAICNSSHTQPVKFPVVIHGESHGKGCWSSNGEID</sequence>
<dbReference type="Proteomes" id="UP001278500">
    <property type="component" value="Unassembled WGS sequence"/>
</dbReference>
<keyword evidence="1" id="KW-1133">Transmembrane helix</keyword>
<dbReference type="GeneID" id="87862492"/>
<dbReference type="EMBL" id="JAUEPP010000001">
    <property type="protein sequence ID" value="KAK3354498.1"/>
    <property type="molecule type" value="Genomic_DNA"/>
</dbReference>
<dbReference type="RefSeq" id="XP_062685876.1">
    <property type="nucleotide sequence ID" value="XM_062825338.1"/>
</dbReference>
<gene>
    <name evidence="2" type="ORF">B0H65DRAFT_437844</name>
</gene>
<keyword evidence="1" id="KW-0812">Transmembrane</keyword>
<proteinExistence type="predicted"/>
<dbReference type="AlphaFoldDB" id="A0AAE0JNM1"/>
<reference evidence="2" key="1">
    <citation type="journal article" date="2023" name="Mol. Phylogenet. Evol.">
        <title>Genome-scale phylogeny and comparative genomics of the fungal order Sordariales.</title>
        <authorList>
            <person name="Hensen N."/>
            <person name="Bonometti L."/>
            <person name="Westerberg I."/>
            <person name="Brannstrom I.O."/>
            <person name="Guillou S."/>
            <person name="Cros-Aarteil S."/>
            <person name="Calhoun S."/>
            <person name="Haridas S."/>
            <person name="Kuo A."/>
            <person name="Mondo S."/>
            <person name="Pangilinan J."/>
            <person name="Riley R."/>
            <person name="LaButti K."/>
            <person name="Andreopoulos B."/>
            <person name="Lipzen A."/>
            <person name="Chen C."/>
            <person name="Yan M."/>
            <person name="Daum C."/>
            <person name="Ng V."/>
            <person name="Clum A."/>
            <person name="Steindorff A."/>
            <person name="Ohm R.A."/>
            <person name="Martin F."/>
            <person name="Silar P."/>
            <person name="Natvig D.O."/>
            <person name="Lalanne C."/>
            <person name="Gautier V."/>
            <person name="Ament-Velasquez S.L."/>
            <person name="Kruys A."/>
            <person name="Hutchinson M.I."/>
            <person name="Powell A.J."/>
            <person name="Barry K."/>
            <person name="Miller A.N."/>
            <person name="Grigoriev I.V."/>
            <person name="Debuchy R."/>
            <person name="Gladieux P."/>
            <person name="Hiltunen Thoren M."/>
            <person name="Johannesson H."/>
        </authorList>
    </citation>
    <scope>NUCLEOTIDE SEQUENCE</scope>
    <source>
        <strain evidence="2">CBS 560.94</strain>
    </source>
</reference>
<feature type="transmembrane region" description="Helical" evidence="1">
    <location>
        <begin position="46"/>
        <end position="67"/>
    </location>
</feature>
<organism evidence="2 3">
    <name type="scientific">Neurospora tetraspora</name>
    <dbReference type="NCBI Taxonomy" id="94610"/>
    <lineage>
        <taxon>Eukaryota</taxon>
        <taxon>Fungi</taxon>
        <taxon>Dikarya</taxon>
        <taxon>Ascomycota</taxon>
        <taxon>Pezizomycotina</taxon>
        <taxon>Sordariomycetes</taxon>
        <taxon>Sordariomycetidae</taxon>
        <taxon>Sordariales</taxon>
        <taxon>Sordariaceae</taxon>
        <taxon>Neurospora</taxon>
    </lineage>
</organism>
<evidence type="ECO:0000256" key="1">
    <source>
        <dbReference type="SAM" id="Phobius"/>
    </source>
</evidence>
<protein>
    <submittedName>
        <fullName evidence="2">Uncharacterized protein</fullName>
    </submittedName>
</protein>
<accession>A0AAE0JNM1</accession>
<evidence type="ECO:0000313" key="3">
    <source>
        <dbReference type="Proteomes" id="UP001278500"/>
    </source>
</evidence>
<keyword evidence="3" id="KW-1185">Reference proteome</keyword>
<comment type="caution">
    <text evidence="2">The sequence shown here is derived from an EMBL/GenBank/DDBJ whole genome shotgun (WGS) entry which is preliminary data.</text>
</comment>
<reference evidence="2" key="2">
    <citation type="submission" date="2023-06" db="EMBL/GenBank/DDBJ databases">
        <authorList>
            <consortium name="Lawrence Berkeley National Laboratory"/>
            <person name="Haridas S."/>
            <person name="Hensen N."/>
            <person name="Bonometti L."/>
            <person name="Westerberg I."/>
            <person name="Brannstrom I.O."/>
            <person name="Guillou S."/>
            <person name="Cros-Aarteil S."/>
            <person name="Calhoun S."/>
            <person name="Kuo A."/>
            <person name="Mondo S."/>
            <person name="Pangilinan J."/>
            <person name="Riley R."/>
            <person name="Labutti K."/>
            <person name="Andreopoulos B."/>
            <person name="Lipzen A."/>
            <person name="Chen C."/>
            <person name="Yanf M."/>
            <person name="Daum C."/>
            <person name="Ng V."/>
            <person name="Clum A."/>
            <person name="Steindorff A."/>
            <person name="Ohm R."/>
            <person name="Martin F."/>
            <person name="Silar P."/>
            <person name="Natvig D."/>
            <person name="Lalanne C."/>
            <person name="Gautier V."/>
            <person name="Ament-Velasquez S.L."/>
            <person name="Kruys A."/>
            <person name="Hutchinson M.I."/>
            <person name="Powell A.J."/>
            <person name="Barry K."/>
            <person name="Miller A.N."/>
            <person name="Grigoriev I.V."/>
            <person name="Debuchy R."/>
            <person name="Gladieux P."/>
            <person name="Thoren M.H."/>
            <person name="Johannesson H."/>
        </authorList>
    </citation>
    <scope>NUCLEOTIDE SEQUENCE</scope>
    <source>
        <strain evidence="2">CBS 560.94</strain>
    </source>
</reference>
<evidence type="ECO:0000313" key="2">
    <source>
        <dbReference type="EMBL" id="KAK3354498.1"/>
    </source>
</evidence>
<keyword evidence="1" id="KW-0472">Membrane</keyword>
<name>A0AAE0JNM1_9PEZI</name>